<dbReference type="InterPro" id="IPR029058">
    <property type="entry name" value="AB_hydrolase_fold"/>
</dbReference>
<dbReference type="SUPFAM" id="SSF53474">
    <property type="entry name" value="alpha/beta-Hydrolases"/>
    <property type="match status" value="2"/>
</dbReference>
<dbReference type="Pfam" id="PF12697">
    <property type="entry name" value="Abhydrolase_6"/>
    <property type="match status" value="2"/>
</dbReference>
<organism evidence="3 4">
    <name type="scientific">Daedalea quercina L-15889</name>
    <dbReference type="NCBI Taxonomy" id="1314783"/>
    <lineage>
        <taxon>Eukaryota</taxon>
        <taxon>Fungi</taxon>
        <taxon>Dikarya</taxon>
        <taxon>Basidiomycota</taxon>
        <taxon>Agaricomycotina</taxon>
        <taxon>Agaricomycetes</taxon>
        <taxon>Polyporales</taxon>
        <taxon>Fomitopsis</taxon>
    </lineage>
</organism>
<feature type="domain" description="AB hydrolase-1" evidence="2">
    <location>
        <begin position="362"/>
        <end position="686"/>
    </location>
</feature>
<evidence type="ECO:0000256" key="1">
    <source>
        <dbReference type="SAM" id="MobiDB-lite"/>
    </source>
</evidence>
<gene>
    <name evidence="3" type="ORF">DAEQUDRAFT_697601</name>
</gene>
<dbReference type="EMBL" id="KV429111">
    <property type="protein sequence ID" value="KZT65133.1"/>
    <property type="molecule type" value="Genomic_DNA"/>
</dbReference>
<dbReference type="InterPro" id="IPR000073">
    <property type="entry name" value="AB_hydrolase_1"/>
</dbReference>
<reference evidence="3 4" key="1">
    <citation type="journal article" date="2016" name="Mol. Biol. Evol.">
        <title>Comparative Genomics of Early-Diverging Mushroom-Forming Fungi Provides Insights into the Origins of Lignocellulose Decay Capabilities.</title>
        <authorList>
            <person name="Nagy L.G."/>
            <person name="Riley R."/>
            <person name="Tritt A."/>
            <person name="Adam C."/>
            <person name="Daum C."/>
            <person name="Floudas D."/>
            <person name="Sun H."/>
            <person name="Yadav J.S."/>
            <person name="Pangilinan J."/>
            <person name="Larsson K.H."/>
            <person name="Matsuura K."/>
            <person name="Barry K."/>
            <person name="Labutti K."/>
            <person name="Kuo R."/>
            <person name="Ohm R.A."/>
            <person name="Bhattacharya S.S."/>
            <person name="Shirouzu T."/>
            <person name="Yoshinaga Y."/>
            <person name="Martin F.M."/>
            <person name="Grigoriev I.V."/>
            <person name="Hibbett D.S."/>
        </authorList>
    </citation>
    <scope>NUCLEOTIDE SEQUENCE [LARGE SCALE GENOMIC DNA]</scope>
    <source>
        <strain evidence="3 4">L-15889</strain>
    </source>
</reference>
<feature type="domain" description="AB hydrolase-1" evidence="2">
    <location>
        <begin position="30"/>
        <end position="342"/>
    </location>
</feature>
<keyword evidence="4" id="KW-1185">Reference proteome</keyword>
<feature type="region of interest" description="Disordered" evidence="1">
    <location>
        <begin position="1"/>
        <end position="20"/>
    </location>
</feature>
<sequence length="694" mass="77803">MPLAPVDNSDTQLYYEDTGAPPGSSDYRTLIIVHGGGFNGSTFRPMFVHATDHNMRIVAVNMRDYRGSTPFSSSDLEQLGSMELDKQRSMIQARGSEIAAFLLWFVRKEDVPHRLHKPDDGRSGGVALLAWSWGNSMTMSFLAQAKSLPEEDRRLLGDNLTAFIIYDSSRYGLGVPPALFEGVRRPELRSGSSMDQKQVHLHWLSGYFSHSSSPLDSLCSATLDELRAGLAQSPILDPPVDYQPTAVRMTPQELEEVTDPAVNTRAHPLFHAVDPGIYRNNMQAALWDSTTWPHLKVTLVWCDMSPPETIISAWYITQQIKEEWPKDARKVDVLRFEGANHFTRLYYEDIGVPPGLPNYQTLVLVHGGIFNSGVYKRLFAHAAEHSIRLVTLNMRDYRLSTPYSPSELTALGSGDPQQQRSMIQARGLEIATFLLWFIRKESVPPPSSTADYGSTRGGGLAVLGWSWGNAMTISFFAQATELPESDRRLLDAYLRGFVIYDCSRHGPGVPREVTEGLYSPTRDPNIPVEERVAAFGHWVSGYYAHSPDVLAAFPSLTLDEIRKGIAQRPLENPPSYHIASVVNMSAEVLSEMTDPEVVRCSHLLYNNVDPAVYKGNLDATLLDASTWPRVRVSLVWCDMSPPETLVSTWYLAKEVQERWPQGARKITLVRFEGANHFAHWDQPERTMKLLAELI</sequence>
<accession>A0A165M1R3</accession>
<evidence type="ECO:0000313" key="3">
    <source>
        <dbReference type="EMBL" id="KZT65133.1"/>
    </source>
</evidence>
<dbReference type="Proteomes" id="UP000076727">
    <property type="component" value="Unassembled WGS sequence"/>
</dbReference>
<protein>
    <recommendedName>
        <fullName evidence="2">AB hydrolase-1 domain-containing protein</fullName>
    </recommendedName>
</protein>
<evidence type="ECO:0000259" key="2">
    <source>
        <dbReference type="Pfam" id="PF12697"/>
    </source>
</evidence>
<dbReference type="AlphaFoldDB" id="A0A165M1R3"/>
<name>A0A165M1R3_9APHY</name>
<proteinExistence type="predicted"/>
<dbReference type="Gene3D" id="3.40.50.1820">
    <property type="entry name" value="alpha/beta hydrolase"/>
    <property type="match status" value="2"/>
</dbReference>
<dbReference type="OrthoDB" id="3466517at2759"/>
<evidence type="ECO:0000313" key="4">
    <source>
        <dbReference type="Proteomes" id="UP000076727"/>
    </source>
</evidence>